<feature type="transmembrane region" description="Helical" evidence="1">
    <location>
        <begin position="80"/>
        <end position="100"/>
    </location>
</feature>
<feature type="transmembrane region" description="Helical" evidence="1">
    <location>
        <begin position="140"/>
        <end position="163"/>
    </location>
</feature>
<reference evidence="2" key="1">
    <citation type="submission" date="2020-01" db="EMBL/GenBank/DDBJ databases">
        <title>Development of genomics and gene disruption for Polysphondylium violaceum indicates a role for the polyketide synthase stlB in stalk morphogenesis.</title>
        <authorList>
            <person name="Narita B."/>
            <person name="Kawabe Y."/>
            <person name="Kin K."/>
            <person name="Saito T."/>
            <person name="Gibbs R."/>
            <person name="Kuspa A."/>
            <person name="Muzny D."/>
            <person name="Queller D."/>
            <person name="Richards S."/>
            <person name="Strassman J."/>
            <person name="Sucgang R."/>
            <person name="Worley K."/>
            <person name="Schaap P."/>
        </authorList>
    </citation>
    <scope>NUCLEOTIDE SEQUENCE</scope>
    <source>
        <strain evidence="2">QSvi11</strain>
    </source>
</reference>
<feature type="transmembrane region" description="Helical" evidence="1">
    <location>
        <begin position="193"/>
        <end position="217"/>
    </location>
</feature>
<protein>
    <submittedName>
        <fullName evidence="2">Uncharacterized protein</fullName>
    </submittedName>
</protein>
<evidence type="ECO:0000313" key="3">
    <source>
        <dbReference type="Proteomes" id="UP000695562"/>
    </source>
</evidence>
<evidence type="ECO:0000256" key="1">
    <source>
        <dbReference type="SAM" id="Phobius"/>
    </source>
</evidence>
<organism evidence="2 3">
    <name type="scientific">Polysphondylium violaceum</name>
    <dbReference type="NCBI Taxonomy" id="133409"/>
    <lineage>
        <taxon>Eukaryota</taxon>
        <taxon>Amoebozoa</taxon>
        <taxon>Evosea</taxon>
        <taxon>Eumycetozoa</taxon>
        <taxon>Dictyostelia</taxon>
        <taxon>Dictyosteliales</taxon>
        <taxon>Dictyosteliaceae</taxon>
        <taxon>Polysphondylium</taxon>
    </lineage>
</organism>
<keyword evidence="1" id="KW-0812">Transmembrane</keyword>
<evidence type="ECO:0000313" key="2">
    <source>
        <dbReference type="EMBL" id="KAF2070340.1"/>
    </source>
</evidence>
<dbReference type="AlphaFoldDB" id="A0A8J4PNI5"/>
<keyword evidence="3" id="KW-1185">Reference proteome</keyword>
<proteinExistence type="predicted"/>
<feature type="transmembrane region" description="Helical" evidence="1">
    <location>
        <begin position="112"/>
        <end position="128"/>
    </location>
</feature>
<feature type="transmembrane region" description="Helical" evidence="1">
    <location>
        <begin position="50"/>
        <end position="68"/>
    </location>
</feature>
<keyword evidence="1" id="KW-0472">Membrane</keyword>
<feature type="transmembrane region" description="Helical" evidence="1">
    <location>
        <begin position="170"/>
        <end position="187"/>
    </location>
</feature>
<accession>A0A8J4PNI5</accession>
<keyword evidence="1" id="KW-1133">Transmembrane helix</keyword>
<feature type="transmembrane region" description="Helical" evidence="1">
    <location>
        <begin position="18"/>
        <end position="38"/>
    </location>
</feature>
<comment type="caution">
    <text evidence="2">The sequence shown here is derived from an EMBL/GenBank/DDBJ whole genome shotgun (WGS) entry which is preliminary data.</text>
</comment>
<dbReference type="EMBL" id="AJWJ01000505">
    <property type="protein sequence ID" value="KAF2070340.1"/>
    <property type="molecule type" value="Genomic_DNA"/>
</dbReference>
<name>A0A8J4PNI5_9MYCE</name>
<dbReference type="Proteomes" id="UP000695562">
    <property type="component" value="Unassembled WGS sequence"/>
</dbReference>
<gene>
    <name evidence="2" type="ORF">CYY_008342</name>
</gene>
<sequence>MIEHCDATIGSHFILQDYFLLPILVLSIFVAIKSYQLLQKKTRISIYNSVFFFFAFRALMGTIAYLFAQTNAHVFIKIVFYIYCYTGNLMMVLAFFGGLADLGLIQTHSKRASDFMVIPCGILAVLWFSESLSNTPALYIILNFVVPAVIGVAFLVVQIIYLVRSRITPLHLLWLLPTVALFAYSIYNIGDNYFCVVFFSINSVQFALVCLAVICFAQYACLTRNESAYSEIGSINYEERLLF</sequence>